<evidence type="ECO:0000313" key="6">
    <source>
        <dbReference type="EMBL" id="CAI5732775.1"/>
    </source>
</evidence>
<reference evidence="6" key="1">
    <citation type="submission" date="2022-12" db="EMBL/GenBank/DDBJ databases">
        <authorList>
            <person name="Webb A."/>
        </authorList>
    </citation>
    <scope>NUCLEOTIDE SEQUENCE</scope>
    <source>
        <strain evidence="6">Hp1</strain>
    </source>
</reference>
<dbReference type="PANTHER" id="PTHR11040:SF140">
    <property type="entry name" value="ZRT (ZRT), IRT- (IRT-) LIKE PROTEIN TRANSPORTER"/>
    <property type="match status" value="1"/>
</dbReference>
<sequence>MEPLDKFKLLAALGIWLLALVGGTAPLLSRHRVSTRASSVLNMVAAGIFLASSCLHLLPDAQSNAALTEWGCAHTAQVFLAVRTRYDGDETRCFKWANFFYGCGFLMVLLLEVLAHTLQRRCNKGLDRHDEGTADERNALLVAGTAEAEAEAAGTAAAAVVVRDTIVAMNGQHCSSGLAGVLETGGDYGTQSARAKAHRVTRVDSADGRLDEPHAHIHGIVKGNFLLALVVFVALSFHSVMEGMGMGASSTPAWDILVAILAHKSLAAFALALELLHHNVPRVQLLSSIAVFSLMTPMGILFGRLLVDTTQATPAGGVCAALAGGTFLFVAMMEIIPQELQDPRYQLEKCAALLAGYGVMGMLSLWT</sequence>
<proteinExistence type="predicted"/>
<comment type="subcellular location">
    <subcellularLocation>
        <location evidence="1">Membrane</location>
        <topology evidence="1">Multi-pass membrane protein</topology>
    </subcellularLocation>
</comment>
<evidence type="ECO:0000256" key="1">
    <source>
        <dbReference type="ARBA" id="ARBA00004141"/>
    </source>
</evidence>
<evidence type="ECO:0000256" key="2">
    <source>
        <dbReference type="ARBA" id="ARBA00022692"/>
    </source>
</evidence>
<feature type="transmembrane region" description="Helical" evidence="5">
    <location>
        <begin position="40"/>
        <end position="58"/>
    </location>
</feature>
<feature type="transmembrane region" description="Helical" evidence="5">
    <location>
        <begin position="6"/>
        <end position="28"/>
    </location>
</feature>
<keyword evidence="4 5" id="KW-0472">Membrane</keyword>
<evidence type="ECO:0000256" key="4">
    <source>
        <dbReference type="ARBA" id="ARBA00023136"/>
    </source>
</evidence>
<accession>A0AAV0UBE2</accession>
<dbReference type="PANTHER" id="PTHR11040">
    <property type="entry name" value="ZINC/IRON TRANSPORTER"/>
    <property type="match status" value="1"/>
</dbReference>
<gene>
    <name evidence="6" type="ORF">HBR001_LOCUS5627</name>
</gene>
<protein>
    <submittedName>
        <fullName evidence="6">Uncharacterized protein</fullName>
    </submittedName>
</protein>
<organism evidence="6 7">
    <name type="scientific">Hyaloperonospora brassicae</name>
    <name type="common">Brassica downy mildew</name>
    <name type="synonym">Peronospora brassicae</name>
    <dbReference type="NCBI Taxonomy" id="162125"/>
    <lineage>
        <taxon>Eukaryota</taxon>
        <taxon>Sar</taxon>
        <taxon>Stramenopiles</taxon>
        <taxon>Oomycota</taxon>
        <taxon>Peronosporomycetes</taxon>
        <taxon>Peronosporales</taxon>
        <taxon>Peronosporaceae</taxon>
        <taxon>Hyaloperonospora</taxon>
    </lineage>
</organism>
<feature type="transmembrane region" description="Helical" evidence="5">
    <location>
        <begin position="223"/>
        <end position="241"/>
    </location>
</feature>
<keyword evidence="2 5" id="KW-0812">Transmembrane</keyword>
<dbReference type="GO" id="GO:0016020">
    <property type="term" value="C:membrane"/>
    <property type="evidence" value="ECO:0007669"/>
    <property type="project" value="UniProtKB-SubCell"/>
</dbReference>
<evidence type="ECO:0000313" key="7">
    <source>
        <dbReference type="Proteomes" id="UP001162031"/>
    </source>
</evidence>
<feature type="transmembrane region" description="Helical" evidence="5">
    <location>
        <begin position="285"/>
        <end position="307"/>
    </location>
</feature>
<keyword evidence="3 5" id="KW-1133">Transmembrane helix</keyword>
<name>A0AAV0UBE2_HYABA</name>
<keyword evidence="7" id="KW-1185">Reference proteome</keyword>
<dbReference type="EMBL" id="CANTFL010001181">
    <property type="protein sequence ID" value="CAI5732775.1"/>
    <property type="molecule type" value="Genomic_DNA"/>
</dbReference>
<feature type="transmembrane region" description="Helical" evidence="5">
    <location>
        <begin position="313"/>
        <end position="335"/>
    </location>
</feature>
<dbReference type="InterPro" id="IPR003689">
    <property type="entry name" value="ZIP"/>
</dbReference>
<dbReference type="AlphaFoldDB" id="A0AAV0UBE2"/>
<dbReference type="Proteomes" id="UP001162031">
    <property type="component" value="Unassembled WGS sequence"/>
</dbReference>
<dbReference type="GO" id="GO:0005385">
    <property type="term" value="F:zinc ion transmembrane transporter activity"/>
    <property type="evidence" value="ECO:0007669"/>
    <property type="project" value="TreeGrafter"/>
</dbReference>
<dbReference type="Pfam" id="PF02535">
    <property type="entry name" value="Zip"/>
    <property type="match status" value="1"/>
</dbReference>
<feature type="transmembrane region" description="Helical" evidence="5">
    <location>
        <begin position="99"/>
        <end position="118"/>
    </location>
</feature>
<comment type="caution">
    <text evidence="6">The sequence shown here is derived from an EMBL/GenBank/DDBJ whole genome shotgun (WGS) entry which is preliminary data.</text>
</comment>
<feature type="transmembrane region" description="Helical" evidence="5">
    <location>
        <begin position="253"/>
        <end position="273"/>
    </location>
</feature>
<evidence type="ECO:0000256" key="3">
    <source>
        <dbReference type="ARBA" id="ARBA00022989"/>
    </source>
</evidence>
<evidence type="ECO:0000256" key="5">
    <source>
        <dbReference type="SAM" id="Phobius"/>
    </source>
</evidence>